<organism evidence="1 2">
    <name type="scientific">Streptomyces viridochromogenes Tue57</name>
    <dbReference type="NCBI Taxonomy" id="1160705"/>
    <lineage>
        <taxon>Bacteria</taxon>
        <taxon>Bacillati</taxon>
        <taxon>Actinomycetota</taxon>
        <taxon>Actinomycetes</taxon>
        <taxon>Kitasatosporales</taxon>
        <taxon>Streptomycetaceae</taxon>
        <taxon>Streptomyces</taxon>
    </lineage>
</organism>
<accession>L8P9Z5</accession>
<evidence type="ECO:0000313" key="2">
    <source>
        <dbReference type="Proteomes" id="UP000011205"/>
    </source>
</evidence>
<proteinExistence type="predicted"/>
<comment type="caution">
    <text evidence="1">The sequence shown here is derived from an EMBL/GenBank/DDBJ whole genome shotgun (WGS) entry which is preliminary data.</text>
</comment>
<dbReference type="PATRIC" id="fig|1160705.3.peg.6000"/>
<dbReference type="EMBL" id="AMLP01000189">
    <property type="protein sequence ID" value="ELS52983.1"/>
    <property type="molecule type" value="Genomic_DNA"/>
</dbReference>
<sequence>MPSQAGAARGGAEALGERICGDRGLGGEWCRHGPNVAGVQGSSPGEWRVRRESVRGYRVDSTRHGP</sequence>
<gene>
    <name evidence="1" type="ORF">STVIR_6073</name>
</gene>
<reference evidence="1 2" key="1">
    <citation type="journal article" date="2013" name="Genome Announc.">
        <title>Draft Genome Sequence of Streptomyces viridochromogenes Strain Tu57, Producer of Avilamycin.</title>
        <authorList>
            <person name="Gruning B.A."/>
            <person name="Erxleben A."/>
            <person name="Hahnlein A."/>
            <person name="Gunther S."/>
        </authorList>
    </citation>
    <scope>NUCLEOTIDE SEQUENCE [LARGE SCALE GENOMIC DNA]</scope>
    <source>
        <strain evidence="1 2">Tue57</strain>
    </source>
</reference>
<dbReference type="AlphaFoldDB" id="L8P9Z5"/>
<evidence type="ECO:0000313" key="1">
    <source>
        <dbReference type="EMBL" id="ELS52983.1"/>
    </source>
</evidence>
<dbReference type="Proteomes" id="UP000011205">
    <property type="component" value="Unassembled WGS sequence"/>
</dbReference>
<protein>
    <submittedName>
        <fullName evidence="1">Uncharacterized protein</fullName>
    </submittedName>
</protein>
<name>L8P9Z5_STRVR</name>